<dbReference type="Proteomes" id="UP001152795">
    <property type="component" value="Unassembled WGS sequence"/>
</dbReference>
<accession>A0A7D9DEH4</accession>
<gene>
    <name evidence="2" type="ORF">PACLA_8A055131</name>
</gene>
<proteinExistence type="predicted"/>
<feature type="compositionally biased region" description="Basic and acidic residues" evidence="1">
    <location>
        <begin position="421"/>
        <end position="439"/>
    </location>
</feature>
<evidence type="ECO:0000313" key="3">
    <source>
        <dbReference type="Proteomes" id="UP001152795"/>
    </source>
</evidence>
<dbReference type="AlphaFoldDB" id="A0A7D9DEH4"/>
<comment type="caution">
    <text evidence="2">The sequence shown here is derived from an EMBL/GenBank/DDBJ whole genome shotgun (WGS) entry which is preliminary data.</text>
</comment>
<evidence type="ECO:0000256" key="1">
    <source>
        <dbReference type="SAM" id="MobiDB-lite"/>
    </source>
</evidence>
<evidence type="ECO:0000313" key="2">
    <source>
        <dbReference type="EMBL" id="CAB3983849.1"/>
    </source>
</evidence>
<keyword evidence="3" id="KW-1185">Reference proteome</keyword>
<feature type="region of interest" description="Disordered" evidence="1">
    <location>
        <begin position="421"/>
        <end position="449"/>
    </location>
</feature>
<dbReference type="OrthoDB" id="5945181at2759"/>
<reference evidence="2" key="1">
    <citation type="submission" date="2020-04" db="EMBL/GenBank/DDBJ databases">
        <authorList>
            <person name="Alioto T."/>
            <person name="Alioto T."/>
            <person name="Gomez Garrido J."/>
        </authorList>
    </citation>
    <scope>NUCLEOTIDE SEQUENCE</scope>
    <source>
        <strain evidence="2">A484AB</strain>
    </source>
</reference>
<protein>
    <submittedName>
        <fullName evidence="2">Uncharacterized protein</fullName>
    </submittedName>
</protein>
<sequence length="449" mass="51415">MLGAAEAVRNIQLKDGRLPTNIDTHVNAWKAEEFQKFAFPAMEVVMSGLMDEREFHIFQLMARMVEMVFNKRDEWDHDDVFLFGKLAKRFNILIEENVGLHACVVTVHNLIHVEEDVFRFSLPDNYWCFAFERAVKKYISIPNNHKNSECSFAKMAAKTITEAKRLAKSFGNSLNHATSCNEGILVGGLNSNGVLLTKEDQQLILTCMQASGHVEESTKISIIYITSNNVEEVARVEAFLSVLLSGSYCTLAKIKLYQKLDDEDMLGELRNGDKIVEISNEIAVITATCIYRKVMLYPRPVDDMDTFAVVDFERPNLPINFADITVPFYPMVNDIVVIRGENDEVWVAKILKVYTEEKTVKVWYYREQGHELFVPEVSSQYALDIVNWDSIVHLVPGIDHDDDDVAYYDAFDLFDYDEEQFEKTDDSVPEDHAENKSRSIEFGPHPKFS</sequence>
<name>A0A7D9DEH4_PARCT</name>
<organism evidence="2 3">
    <name type="scientific">Paramuricea clavata</name>
    <name type="common">Red gorgonian</name>
    <name type="synonym">Violescent sea-whip</name>
    <dbReference type="NCBI Taxonomy" id="317549"/>
    <lineage>
        <taxon>Eukaryota</taxon>
        <taxon>Metazoa</taxon>
        <taxon>Cnidaria</taxon>
        <taxon>Anthozoa</taxon>
        <taxon>Octocorallia</taxon>
        <taxon>Malacalcyonacea</taxon>
        <taxon>Plexauridae</taxon>
        <taxon>Paramuricea</taxon>
    </lineage>
</organism>
<dbReference type="EMBL" id="CACRXK020000665">
    <property type="protein sequence ID" value="CAB3983849.1"/>
    <property type="molecule type" value="Genomic_DNA"/>
</dbReference>